<feature type="compositionally biased region" description="Low complexity" evidence="3">
    <location>
        <begin position="1425"/>
        <end position="1443"/>
    </location>
</feature>
<feature type="domain" description="EF-hand" evidence="5">
    <location>
        <begin position="1323"/>
        <end position="1358"/>
    </location>
</feature>
<dbReference type="PROSITE" id="PS50086">
    <property type="entry name" value="TBC_RABGAP"/>
    <property type="match status" value="1"/>
</dbReference>
<evidence type="ECO:0000259" key="5">
    <source>
        <dbReference type="PROSITE" id="PS50222"/>
    </source>
</evidence>
<organism evidence="6 7">
    <name type="scientific">Powellomyces hirtus</name>
    <dbReference type="NCBI Taxonomy" id="109895"/>
    <lineage>
        <taxon>Eukaryota</taxon>
        <taxon>Fungi</taxon>
        <taxon>Fungi incertae sedis</taxon>
        <taxon>Chytridiomycota</taxon>
        <taxon>Chytridiomycota incertae sedis</taxon>
        <taxon>Chytridiomycetes</taxon>
        <taxon>Spizellomycetales</taxon>
        <taxon>Powellomycetaceae</taxon>
        <taxon>Powellomyces</taxon>
    </lineage>
</organism>
<feature type="compositionally biased region" description="Basic residues" evidence="3">
    <location>
        <begin position="1150"/>
        <end position="1161"/>
    </location>
</feature>
<dbReference type="InterPro" id="IPR011993">
    <property type="entry name" value="PH-like_dom_sf"/>
</dbReference>
<dbReference type="InterPro" id="IPR035969">
    <property type="entry name" value="Rab-GAP_TBC_sf"/>
</dbReference>
<dbReference type="GO" id="GO:0005096">
    <property type="term" value="F:GTPase activator activity"/>
    <property type="evidence" value="ECO:0007669"/>
    <property type="project" value="UniProtKB-KW"/>
</dbReference>
<dbReference type="Gene3D" id="1.10.238.10">
    <property type="entry name" value="EF-hand"/>
    <property type="match status" value="1"/>
</dbReference>
<dbReference type="Gene3D" id="1.10.472.80">
    <property type="entry name" value="Ypt/Rab-GAP domain of gyp1p, domain 3"/>
    <property type="match status" value="1"/>
</dbReference>
<proteinExistence type="predicted"/>
<feature type="region of interest" description="Disordered" evidence="3">
    <location>
        <begin position="1419"/>
        <end position="1443"/>
    </location>
</feature>
<feature type="compositionally biased region" description="Low complexity" evidence="3">
    <location>
        <begin position="590"/>
        <end position="601"/>
    </location>
</feature>
<dbReference type="PANTHER" id="PTHR47219:SF20">
    <property type="entry name" value="TBC1 DOMAIN FAMILY MEMBER 2B"/>
    <property type="match status" value="1"/>
</dbReference>
<dbReference type="EMBL" id="QEAQ01000123">
    <property type="protein sequence ID" value="TPX55175.1"/>
    <property type="molecule type" value="Genomic_DNA"/>
</dbReference>
<dbReference type="SUPFAM" id="SSF47923">
    <property type="entry name" value="Ypt/Rab-GAP domain of gyp1p"/>
    <property type="match status" value="2"/>
</dbReference>
<dbReference type="InterPro" id="IPR000195">
    <property type="entry name" value="Rab-GAP-TBC_dom"/>
</dbReference>
<keyword evidence="1" id="KW-0343">GTPase activation</keyword>
<feature type="compositionally biased region" description="Polar residues" evidence="3">
    <location>
        <begin position="1463"/>
        <end position="1482"/>
    </location>
</feature>
<feature type="compositionally biased region" description="Low complexity" evidence="3">
    <location>
        <begin position="1523"/>
        <end position="1533"/>
    </location>
</feature>
<evidence type="ECO:0000256" key="1">
    <source>
        <dbReference type="ARBA" id="ARBA00022468"/>
    </source>
</evidence>
<dbReference type="InterPro" id="IPR004182">
    <property type="entry name" value="GRAM"/>
</dbReference>
<dbReference type="PROSITE" id="PS00018">
    <property type="entry name" value="EF_HAND_1"/>
    <property type="match status" value="1"/>
</dbReference>
<dbReference type="InterPro" id="IPR002048">
    <property type="entry name" value="EF_hand_dom"/>
</dbReference>
<dbReference type="Pfam" id="PF02893">
    <property type="entry name" value="GRAM"/>
    <property type="match status" value="1"/>
</dbReference>
<gene>
    <name evidence="6" type="ORF">PhCBS80983_g05535</name>
</gene>
<dbReference type="GO" id="GO:0005509">
    <property type="term" value="F:calcium ion binding"/>
    <property type="evidence" value="ECO:0007669"/>
    <property type="project" value="InterPro"/>
</dbReference>
<evidence type="ECO:0000256" key="2">
    <source>
        <dbReference type="ARBA" id="ARBA00022837"/>
    </source>
</evidence>
<evidence type="ECO:0000256" key="3">
    <source>
        <dbReference type="SAM" id="MobiDB-lite"/>
    </source>
</evidence>
<reference evidence="6 7" key="1">
    <citation type="journal article" date="2019" name="Sci. Rep.">
        <title>Comparative genomics of chytrid fungi reveal insights into the obligate biotrophic and pathogenic lifestyle of Synchytrium endobioticum.</title>
        <authorList>
            <person name="van de Vossenberg B.T.L.H."/>
            <person name="Warris S."/>
            <person name="Nguyen H.D.T."/>
            <person name="van Gent-Pelzer M.P.E."/>
            <person name="Joly D.L."/>
            <person name="van de Geest H.C."/>
            <person name="Bonants P.J.M."/>
            <person name="Smith D.S."/>
            <person name="Levesque C.A."/>
            <person name="van der Lee T.A.J."/>
        </authorList>
    </citation>
    <scope>NUCLEOTIDE SEQUENCE [LARGE SCALE GENOMIC DNA]</scope>
    <source>
        <strain evidence="6 7">CBS 809.83</strain>
    </source>
</reference>
<feature type="region of interest" description="Disordered" evidence="3">
    <location>
        <begin position="573"/>
        <end position="601"/>
    </location>
</feature>
<feature type="region of interest" description="Disordered" evidence="3">
    <location>
        <begin position="1186"/>
        <end position="1237"/>
    </location>
</feature>
<dbReference type="InterPro" id="IPR011992">
    <property type="entry name" value="EF-hand-dom_pair"/>
</dbReference>
<keyword evidence="2" id="KW-0106">Calcium</keyword>
<dbReference type="CDD" id="cd00051">
    <property type="entry name" value="EFh"/>
    <property type="match status" value="1"/>
</dbReference>
<dbReference type="Gene3D" id="2.30.29.30">
    <property type="entry name" value="Pleckstrin-homology domain (PH domain)/Phosphotyrosine-binding domain (PTB)"/>
    <property type="match status" value="2"/>
</dbReference>
<name>A0A507DVF1_9FUNG</name>
<feature type="domain" description="Rab-GAP TBC" evidence="4">
    <location>
        <begin position="731"/>
        <end position="918"/>
    </location>
</feature>
<evidence type="ECO:0008006" key="8">
    <source>
        <dbReference type="Google" id="ProtNLM"/>
    </source>
</evidence>
<evidence type="ECO:0000313" key="6">
    <source>
        <dbReference type="EMBL" id="TPX55175.1"/>
    </source>
</evidence>
<dbReference type="SMART" id="SM00164">
    <property type="entry name" value="TBC"/>
    <property type="match status" value="1"/>
</dbReference>
<feature type="compositionally biased region" description="Low complexity" evidence="3">
    <location>
        <begin position="1224"/>
        <end position="1237"/>
    </location>
</feature>
<dbReference type="InterPro" id="IPR018247">
    <property type="entry name" value="EF_Hand_1_Ca_BS"/>
</dbReference>
<dbReference type="PANTHER" id="PTHR47219">
    <property type="entry name" value="RAB GTPASE-ACTIVATING PROTEIN 1-LIKE"/>
    <property type="match status" value="1"/>
</dbReference>
<sequence>MFIKPLDTTVLPAATFQDRAGNAHFALQSKRQNAVQSLFSGLASLSLAVSPDATYKRSLMEYEFRIILRCPSRKRDYIVAVDESFEKIHTDWNWVEQNLFLKLEEMDLSKSKVTPEQIDNLLVKQFDELTEEAVDPRAAEVQAKLQQVLQEIQPVFPALAGEVLLNFYACTYWINDQLSARGQLCITRNYVCFQGVKAPGSTDGDAKEAQNVRFILALKDIMSIDLVDANRVLLPDSIQISTKTKNYTFSLYFHRKEVFRVLCVLSNAAMHRLIKGAENSMSALADMFGKGNVSGDLSANVGSRGGGILTMGRSRDEFSFFPGRSASVVSDALDETDFTEQRFDRSVEISTPVLEANTLPDDPLDGTDNGVSNADAEKQFEERNHNLVRYAHISAATIHTIEELDMQLKNFEFRQLFRLPFADTVILEEMPCYYYHKAASNNFTGKLVLSQNFFNFVGLSPANANAQSHPTSTNTVTMSMLFDSPQDPTLLMVIPYPHIVSVKKQPPTALPAAGKLSSFSLSGYLVLSTKSKQEMWLSFSNVKSRDRVSDVLLQRMKQVDFHFDDEYVIGERNATGPRTQPANVASAGASPSTSLTPTMLSSPVYKGAGSVTSTGSLDEYTRPQEDPLSSGGAASAPRILEVGLRALFDDVDSESSLPHTLRLRPGSQDFEGDLLKRAVIGATTIDTRDRRKEEETAAVDAWNGFFEANGRDVCMIKDLKALRELMLKTGGIPPQYRGDVWMICVGGWYSRPEKNYYVNLVQEHLEETSVFAEEIEKDVRRSLPEHPAYQSPIGIDALRRVLTAYSWRNPAIGYAQALNILSAVLLLHLREEDAFWMLCIIVERILPDHYTKTLVGSVVDQSVFSRLVEMHMPALWTHLTKLYMDLSTISVPWFMCLFLNTVPLRLGVKFLDAFFVDGPKFLFWVALAILKINEQQLVTRGRDDDIFMQIIKNFFQRLGATGDDAVPGNVSEDGDGEEERPMAQVARTSQENLTRRFGVGLAVEPAPDPNTLTGRPLFEHLMTVAYATFAGSVTSEVIDALRMRYRLTVVHQMEDTSRKSQIRTLCEQVSLAFEEVAIVYDEVRRLEFAHEEEVEDPKGPAATARAEERVEEDNMRDVLISFGGWGMASNARGGGGGGAGGGGSGFLPRRQSRRNPQRTKLQKQQEVGQKTVCLADFRKVFGVVSPWRSGATTGPNTNAANPASLSPRRPSTAAQRPPLPKGKASAPNTTTAPTAVPPSLEDFNLGLTDRIYFYCSLHYNFLRTAKRGADASSPLAPAGYQNADTNGAGGGDANGRSGSADKTTYIVDLATMVHVLDIIMRQPLHSRLRFLFEIHDIDGDGFLDKNELKAVMDSLLEMFERARTGSQPSATTMAGATAANTPSATVAANLAPATVSTREDEEMYLGAVSSFLNTALKLGNNKPDTGTSTAGPGSGPAGSSLRRSASSDFANVVTQASAAAVLSSTGNNRPPITHVPHSTPSRQLPHRPAPAKHHLPHSQHQYTPRLDAALGEDMESEEGELGGSATPPATTSTRAKAHIKALRTHVRSSNPTPSRSRPQSAGSPRTSSVIPPQPPSSTSGTPPLDDNHNNGSNSAFRLSFNEFLLAVLSQSVFVQYFERVWTLCRHETGSDDPSGDGPVVVQYLAKAK</sequence>
<feature type="region of interest" description="Disordered" evidence="3">
    <location>
        <begin position="615"/>
        <end position="634"/>
    </location>
</feature>
<feature type="compositionally biased region" description="Low complexity" evidence="3">
    <location>
        <begin position="1547"/>
        <end position="1560"/>
    </location>
</feature>
<accession>A0A507DVF1</accession>
<dbReference type="FunFam" id="1.10.8.270:FF:000002">
    <property type="entry name" value="TBC1 domain family member 9B"/>
    <property type="match status" value="1"/>
</dbReference>
<dbReference type="Proteomes" id="UP000318582">
    <property type="component" value="Unassembled WGS sequence"/>
</dbReference>
<dbReference type="Gene3D" id="1.10.8.270">
    <property type="entry name" value="putative rabgap domain of human tbc1 domain family member 14 like domains"/>
    <property type="match status" value="1"/>
</dbReference>
<feature type="compositionally biased region" description="Gly residues" evidence="3">
    <location>
        <begin position="1132"/>
        <end position="1145"/>
    </location>
</feature>
<dbReference type="PROSITE" id="PS50222">
    <property type="entry name" value="EF_HAND_2"/>
    <property type="match status" value="1"/>
</dbReference>
<feature type="region of interest" description="Disordered" evidence="3">
    <location>
        <begin position="1463"/>
        <end position="1590"/>
    </location>
</feature>
<feature type="region of interest" description="Disordered" evidence="3">
    <location>
        <begin position="1090"/>
        <end position="1110"/>
    </location>
</feature>
<dbReference type="SMART" id="SM00054">
    <property type="entry name" value="EFh"/>
    <property type="match status" value="1"/>
</dbReference>
<evidence type="ECO:0000259" key="4">
    <source>
        <dbReference type="PROSITE" id="PS50086"/>
    </source>
</evidence>
<dbReference type="InterPro" id="IPR050302">
    <property type="entry name" value="Rab_GAP_TBC_domain"/>
</dbReference>
<feature type="compositionally biased region" description="Acidic residues" evidence="3">
    <location>
        <begin position="1510"/>
        <end position="1520"/>
    </location>
</feature>
<comment type="caution">
    <text evidence="6">The sequence shown here is derived from an EMBL/GenBank/DDBJ whole genome shotgun (WGS) entry which is preliminary data.</text>
</comment>
<feature type="compositionally biased region" description="Polar residues" evidence="3">
    <location>
        <begin position="1190"/>
        <end position="1204"/>
    </location>
</feature>
<feature type="region of interest" description="Disordered" evidence="3">
    <location>
        <begin position="1131"/>
        <end position="1166"/>
    </location>
</feature>
<dbReference type="Pfam" id="PF00566">
    <property type="entry name" value="RabGAP-TBC"/>
    <property type="match status" value="1"/>
</dbReference>
<feature type="compositionally biased region" description="Basic residues" evidence="3">
    <location>
        <begin position="1535"/>
        <end position="1546"/>
    </location>
</feature>
<evidence type="ECO:0000313" key="7">
    <source>
        <dbReference type="Proteomes" id="UP000318582"/>
    </source>
</evidence>
<dbReference type="STRING" id="109895.A0A507DVF1"/>
<feature type="compositionally biased region" description="Polar residues" evidence="3">
    <location>
        <begin position="1561"/>
        <end position="1570"/>
    </location>
</feature>
<dbReference type="SUPFAM" id="SSF47473">
    <property type="entry name" value="EF-hand"/>
    <property type="match status" value="1"/>
</dbReference>
<dbReference type="GO" id="GO:0031267">
    <property type="term" value="F:small GTPase binding"/>
    <property type="evidence" value="ECO:0007669"/>
    <property type="project" value="TreeGrafter"/>
</dbReference>
<protein>
    <recommendedName>
        <fullName evidence="8">Rab-GAP TBC domain-containing protein</fullName>
    </recommendedName>
</protein>
<keyword evidence="7" id="KW-1185">Reference proteome</keyword>